<name>A0ABU0IQ45_9CAUL</name>
<evidence type="ECO:0000313" key="3">
    <source>
        <dbReference type="Proteomes" id="UP001228905"/>
    </source>
</evidence>
<keyword evidence="3" id="KW-1185">Reference proteome</keyword>
<organism evidence="2 3">
    <name type="scientific">Caulobacter ginsengisoli</name>
    <dbReference type="NCBI Taxonomy" id="400775"/>
    <lineage>
        <taxon>Bacteria</taxon>
        <taxon>Pseudomonadati</taxon>
        <taxon>Pseudomonadota</taxon>
        <taxon>Alphaproteobacteria</taxon>
        <taxon>Caulobacterales</taxon>
        <taxon>Caulobacteraceae</taxon>
        <taxon>Caulobacter</taxon>
    </lineage>
</organism>
<accession>A0ABU0IQ45</accession>
<proteinExistence type="predicted"/>
<dbReference type="Proteomes" id="UP001228905">
    <property type="component" value="Unassembled WGS sequence"/>
</dbReference>
<protein>
    <submittedName>
        <fullName evidence="2">Uncharacterized protein</fullName>
    </submittedName>
</protein>
<feature type="chain" id="PRO_5045095177" evidence="1">
    <location>
        <begin position="25"/>
        <end position="254"/>
    </location>
</feature>
<evidence type="ECO:0000313" key="2">
    <source>
        <dbReference type="EMBL" id="MDQ0464089.1"/>
    </source>
</evidence>
<sequence>MNTTVRPLARLLIALVLTAVVSSAASQPAPSMRTVLGPVYSAAKLRAMPLLGVTLRMPLAEAEKVLAAQGVEKRYDHPHHYDNGSANDGEEVFFATGKIVTVTYFDLDGRRIVSGVSYMQDVAKNDPRSAEDWRRELTAQFGKPSRWLQWIGRDGKISDRMTFVASPALRDEEYAVNKVWSCSAGWACDRVRDGTDCRKVIDAAREPVLSLAFDAGGIHYNLDDYDLNYRSLMRTKAFRDQDVSKTYCIIPSVH</sequence>
<keyword evidence="1" id="KW-0732">Signal</keyword>
<dbReference type="RefSeq" id="WP_307348484.1">
    <property type="nucleotide sequence ID" value="NZ_JAUSVS010000002.1"/>
</dbReference>
<dbReference type="EMBL" id="JAUSVS010000002">
    <property type="protein sequence ID" value="MDQ0464089.1"/>
    <property type="molecule type" value="Genomic_DNA"/>
</dbReference>
<gene>
    <name evidence="2" type="ORF">QO010_001860</name>
</gene>
<feature type="signal peptide" evidence="1">
    <location>
        <begin position="1"/>
        <end position="24"/>
    </location>
</feature>
<evidence type="ECO:0000256" key="1">
    <source>
        <dbReference type="SAM" id="SignalP"/>
    </source>
</evidence>
<reference evidence="2 3" key="1">
    <citation type="submission" date="2023-07" db="EMBL/GenBank/DDBJ databases">
        <title>Genomic Encyclopedia of Type Strains, Phase IV (KMG-IV): sequencing the most valuable type-strain genomes for metagenomic binning, comparative biology and taxonomic classification.</title>
        <authorList>
            <person name="Goeker M."/>
        </authorList>
    </citation>
    <scope>NUCLEOTIDE SEQUENCE [LARGE SCALE GENOMIC DNA]</scope>
    <source>
        <strain evidence="2 3">DSM 18695</strain>
    </source>
</reference>
<comment type="caution">
    <text evidence="2">The sequence shown here is derived from an EMBL/GenBank/DDBJ whole genome shotgun (WGS) entry which is preliminary data.</text>
</comment>